<feature type="signal peptide" evidence="1">
    <location>
        <begin position="1"/>
        <end position="31"/>
    </location>
</feature>
<dbReference type="InterPro" id="IPR011024">
    <property type="entry name" value="G_crystallin-like"/>
</dbReference>
<name>A0AAW0SF18_SCYPA</name>
<accession>A0AAW0SF18</accession>
<protein>
    <submittedName>
        <fullName evidence="2">Uncharacterized protein</fullName>
    </submittedName>
</protein>
<gene>
    <name evidence="2" type="ORF">O3P69_013080</name>
</gene>
<dbReference type="AlphaFoldDB" id="A0AAW0SF18"/>
<evidence type="ECO:0000256" key="1">
    <source>
        <dbReference type="SAM" id="SignalP"/>
    </source>
</evidence>
<sequence length="263" mass="29163">MVVHSRSSSYLLLPLLLLFLLLLQAPRGGNGEISTFFDPGEDRTLELYPGEDLQGDPKLLYWGEEKIVGSFGSVSQSGVWILYSEEHYKGENVTVFFGEDVALNIQHVGSARYAGNARAKVFPALHLYEDTWYRGREHVVEVGPDEGDLVLIPNFRDFGVNARSMIGVGADWTVFSHQNFVGPNCTCLKATHFSMSTYDGDDAMMTAFFHPDLHAHAPARPLAPVGSAILGCDVPMKRYCDRVPWERAWVPPCPVLSRGVSLC</sequence>
<keyword evidence="1" id="KW-0732">Signal</keyword>
<proteinExistence type="predicted"/>
<dbReference type="EMBL" id="JARAKH010001163">
    <property type="protein sequence ID" value="KAK8373440.1"/>
    <property type="molecule type" value="Genomic_DNA"/>
</dbReference>
<dbReference type="SUPFAM" id="SSF49695">
    <property type="entry name" value="gamma-Crystallin-like"/>
    <property type="match status" value="1"/>
</dbReference>
<keyword evidence="3" id="KW-1185">Reference proteome</keyword>
<comment type="caution">
    <text evidence="2">The sequence shown here is derived from an EMBL/GenBank/DDBJ whole genome shotgun (WGS) entry which is preliminary data.</text>
</comment>
<evidence type="ECO:0000313" key="3">
    <source>
        <dbReference type="Proteomes" id="UP001487740"/>
    </source>
</evidence>
<dbReference type="Proteomes" id="UP001487740">
    <property type="component" value="Unassembled WGS sequence"/>
</dbReference>
<reference evidence="2 3" key="1">
    <citation type="submission" date="2023-03" db="EMBL/GenBank/DDBJ databases">
        <title>High-quality genome of Scylla paramamosain provides insights in environmental adaptation.</title>
        <authorList>
            <person name="Zhang L."/>
        </authorList>
    </citation>
    <scope>NUCLEOTIDE SEQUENCE [LARGE SCALE GENOMIC DNA]</scope>
    <source>
        <strain evidence="2">LZ_2023a</strain>
        <tissue evidence="2">Muscle</tissue>
    </source>
</reference>
<feature type="chain" id="PRO_5043810692" evidence="1">
    <location>
        <begin position="32"/>
        <end position="263"/>
    </location>
</feature>
<organism evidence="2 3">
    <name type="scientific">Scylla paramamosain</name>
    <name type="common">Mud crab</name>
    <dbReference type="NCBI Taxonomy" id="85552"/>
    <lineage>
        <taxon>Eukaryota</taxon>
        <taxon>Metazoa</taxon>
        <taxon>Ecdysozoa</taxon>
        <taxon>Arthropoda</taxon>
        <taxon>Crustacea</taxon>
        <taxon>Multicrustacea</taxon>
        <taxon>Malacostraca</taxon>
        <taxon>Eumalacostraca</taxon>
        <taxon>Eucarida</taxon>
        <taxon>Decapoda</taxon>
        <taxon>Pleocyemata</taxon>
        <taxon>Brachyura</taxon>
        <taxon>Eubrachyura</taxon>
        <taxon>Portunoidea</taxon>
        <taxon>Portunidae</taxon>
        <taxon>Portuninae</taxon>
        <taxon>Scylla</taxon>
    </lineage>
</organism>
<evidence type="ECO:0000313" key="2">
    <source>
        <dbReference type="EMBL" id="KAK8373440.1"/>
    </source>
</evidence>